<sequence length="216" mass="23802">MGDDLAALYRRYLGLYDALISIHPSPQFAPYLEHAQRVAREVAPQRVIVVDSQSVSAGLAAMALRAAEIARTQETPDAVLHEIQRLQGQGSFLLVSGEPERLRQAGWLPPGGDLLGRALSLWALFTLRNGQFLLPPLPVPQQAVPLALAQTSERTHRKQRVRAHIAAGEVPKEHVTRLERELRRRLNLEGGVVSPLSPEVAARTGPRTLVTFTYPI</sequence>
<evidence type="ECO:0000313" key="3">
    <source>
        <dbReference type="Proteomes" id="UP000007030"/>
    </source>
</evidence>
<dbReference type="HOGENOM" id="CLU_1276384_0_0_0"/>
<dbReference type="EMBL" id="CP002630">
    <property type="protein sequence ID" value="AEB11235.1"/>
    <property type="molecule type" value="Genomic_DNA"/>
</dbReference>
<dbReference type="Pfam" id="PF02645">
    <property type="entry name" value="DegV"/>
    <property type="match status" value="1"/>
</dbReference>
<gene>
    <name evidence="2" type="ordered locus">Marky_0483</name>
</gene>
<dbReference type="InterPro" id="IPR003797">
    <property type="entry name" value="DegV"/>
</dbReference>
<dbReference type="AlphaFoldDB" id="F2NLX8"/>
<evidence type="ECO:0000256" key="1">
    <source>
        <dbReference type="ARBA" id="ARBA00023121"/>
    </source>
</evidence>
<dbReference type="InterPro" id="IPR043168">
    <property type="entry name" value="DegV_C"/>
</dbReference>
<dbReference type="GO" id="GO:0008289">
    <property type="term" value="F:lipid binding"/>
    <property type="evidence" value="ECO:0007669"/>
    <property type="project" value="UniProtKB-KW"/>
</dbReference>
<dbReference type="RefSeq" id="WP_013703288.1">
    <property type="nucleotide sequence ID" value="NC_015387.1"/>
</dbReference>
<evidence type="ECO:0000313" key="2">
    <source>
        <dbReference type="EMBL" id="AEB11235.1"/>
    </source>
</evidence>
<keyword evidence="1" id="KW-0446">Lipid-binding</keyword>
<dbReference type="KEGG" id="mhd:Marky_0483"/>
<dbReference type="Gene3D" id="3.30.1180.10">
    <property type="match status" value="1"/>
</dbReference>
<dbReference type="PANTHER" id="PTHR33434:SF2">
    <property type="entry name" value="FATTY ACID-BINDING PROTEIN TM_1468"/>
    <property type="match status" value="1"/>
</dbReference>
<dbReference type="InterPro" id="IPR050270">
    <property type="entry name" value="DegV_domain_contain"/>
</dbReference>
<keyword evidence="3" id="KW-1185">Reference proteome</keyword>
<dbReference type="SUPFAM" id="SSF82549">
    <property type="entry name" value="DAK1/DegV-like"/>
    <property type="match status" value="1"/>
</dbReference>
<name>F2NLX8_MARHT</name>
<reference evidence="2 3" key="1">
    <citation type="journal article" date="2012" name="Stand. Genomic Sci.">
        <title>Complete genome sequence of the aerobic, heterotroph Marinithermus hydrothermalis type strain (T1(T)) from a deep-sea hydrothermal vent chimney.</title>
        <authorList>
            <person name="Copeland A."/>
            <person name="Gu W."/>
            <person name="Yasawong M."/>
            <person name="Lapidus A."/>
            <person name="Lucas S."/>
            <person name="Deshpande S."/>
            <person name="Pagani I."/>
            <person name="Tapia R."/>
            <person name="Cheng J.F."/>
            <person name="Goodwin L.A."/>
            <person name="Pitluck S."/>
            <person name="Liolios K."/>
            <person name="Ivanova N."/>
            <person name="Mavromatis K."/>
            <person name="Mikhailova N."/>
            <person name="Pati A."/>
            <person name="Chen A."/>
            <person name="Palaniappan K."/>
            <person name="Land M."/>
            <person name="Pan C."/>
            <person name="Brambilla E.M."/>
            <person name="Rohde M."/>
            <person name="Tindall B.J."/>
            <person name="Sikorski J."/>
            <person name="Goker M."/>
            <person name="Detter J.C."/>
            <person name="Bristow J."/>
            <person name="Eisen J.A."/>
            <person name="Markowitz V."/>
            <person name="Hugenholtz P."/>
            <person name="Kyrpides N.C."/>
            <person name="Klenk H.P."/>
            <person name="Woyke T."/>
        </authorList>
    </citation>
    <scope>NUCLEOTIDE SEQUENCE [LARGE SCALE GENOMIC DNA]</scope>
    <source>
        <strain evidence="3">DSM 14884 / JCM 11576 / T1</strain>
    </source>
</reference>
<protein>
    <submittedName>
        <fullName evidence="2">DegV family protein</fullName>
    </submittedName>
</protein>
<dbReference type="PROSITE" id="PS51482">
    <property type="entry name" value="DEGV"/>
    <property type="match status" value="1"/>
</dbReference>
<dbReference type="OrthoDB" id="32580at2"/>
<dbReference type="eggNOG" id="COG1307">
    <property type="taxonomic scope" value="Bacteria"/>
</dbReference>
<proteinExistence type="predicted"/>
<dbReference type="Gene3D" id="3.40.50.10170">
    <property type="match status" value="1"/>
</dbReference>
<dbReference type="Proteomes" id="UP000007030">
    <property type="component" value="Chromosome"/>
</dbReference>
<organism evidence="2 3">
    <name type="scientific">Marinithermus hydrothermalis (strain DSM 14884 / JCM 11576 / T1)</name>
    <dbReference type="NCBI Taxonomy" id="869210"/>
    <lineage>
        <taxon>Bacteria</taxon>
        <taxon>Thermotogati</taxon>
        <taxon>Deinococcota</taxon>
        <taxon>Deinococci</taxon>
        <taxon>Thermales</taxon>
        <taxon>Thermaceae</taxon>
        <taxon>Marinithermus</taxon>
    </lineage>
</organism>
<dbReference type="PANTHER" id="PTHR33434">
    <property type="entry name" value="DEGV DOMAIN-CONTAINING PROTEIN DR_1986-RELATED"/>
    <property type="match status" value="1"/>
</dbReference>
<accession>F2NLX8</accession>
<dbReference type="STRING" id="869210.Marky_0483"/>